<organism evidence="1 2">
    <name type="scientific">Sphaerobolus stellatus (strain SS14)</name>
    <dbReference type="NCBI Taxonomy" id="990650"/>
    <lineage>
        <taxon>Eukaryota</taxon>
        <taxon>Fungi</taxon>
        <taxon>Dikarya</taxon>
        <taxon>Basidiomycota</taxon>
        <taxon>Agaricomycotina</taxon>
        <taxon>Agaricomycetes</taxon>
        <taxon>Phallomycetidae</taxon>
        <taxon>Geastrales</taxon>
        <taxon>Sphaerobolaceae</taxon>
        <taxon>Sphaerobolus</taxon>
    </lineage>
</organism>
<evidence type="ECO:0000313" key="1">
    <source>
        <dbReference type="EMBL" id="KIJ27227.1"/>
    </source>
</evidence>
<feature type="non-terminal residue" evidence="1">
    <location>
        <position position="1"/>
    </location>
</feature>
<name>A0A0C9UDR6_SPHS4</name>
<reference evidence="1 2" key="1">
    <citation type="submission" date="2014-06" db="EMBL/GenBank/DDBJ databases">
        <title>Evolutionary Origins and Diversification of the Mycorrhizal Mutualists.</title>
        <authorList>
            <consortium name="DOE Joint Genome Institute"/>
            <consortium name="Mycorrhizal Genomics Consortium"/>
            <person name="Kohler A."/>
            <person name="Kuo A."/>
            <person name="Nagy L.G."/>
            <person name="Floudas D."/>
            <person name="Copeland A."/>
            <person name="Barry K.W."/>
            <person name="Cichocki N."/>
            <person name="Veneault-Fourrey C."/>
            <person name="LaButti K."/>
            <person name="Lindquist E.A."/>
            <person name="Lipzen A."/>
            <person name="Lundell T."/>
            <person name="Morin E."/>
            <person name="Murat C."/>
            <person name="Riley R."/>
            <person name="Ohm R."/>
            <person name="Sun H."/>
            <person name="Tunlid A."/>
            <person name="Henrissat B."/>
            <person name="Grigoriev I.V."/>
            <person name="Hibbett D.S."/>
            <person name="Martin F."/>
        </authorList>
    </citation>
    <scope>NUCLEOTIDE SEQUENCE [LARGE SCALE GENOMIC DNA]</scope>
    <source>
        <strain evidence="1 2">SS14</strain>
    </source>
</reference>
<feature type="non-terminal residue" evidence="1">
    <location>
        <position position="279"/>
    </location>
</feature>
<keyword evidence="2" id="KW-1185">Reference proteome</keyword>
<protein>
    <recommendedName>
        <fullName evidence="3">Heterokaryon incompatibility domain-containing protein</fullName>
    </recommendedName>
</protein>
<sequence length="279" mass="31639">EYIWLDEFCLADAAHEDNAPEVQVERNMELRRLTDIFSAAAKVCVICHILNCDYTTPLCPWGQRLFTLGEIVHARDILPLEDGHRRIITKQRPVRGANRFREKIQTEAGKGRRWHLYSIMQHAGNSGSVPWQAAIQALIVEAINRDEAGGFINHGCLGKALNGLLPRRARVQDLRGENGWEDLAWLLELNQGFYNVTGLAAVCSVAQFSTPRYHWLGKPMSPKEGNERLELIVTSFPVCVQLNDDKIDSALFFLGPRTILLQQSMQRDGDTMFDKDELK</sequence>
<dbReference type="OrthoDB" id="2624308at2759"/>
<evidence type="ECO:0000313" key="2">
    <source>
        <dbReference type="Proteomes" id="UP000054279"/>
    </source>
</evidence>
<gene>
    <name evidence="1" type="ORF">M422DRAFT_126478</name>
</gene>
<accession>A0A0C9UDR6</accession>
<evidence type="ECO:0008006" key="3">
    <source>
        <dbReference type="Google" id="ProtNLM"/>
    </source>
</evidence>
<dbReference type="EMBL" id="KN837343">
    <property type="protein sequence ID" value="KIJ27227.1"/>
    <property type="molecule type" value="Genomic_DNA"/>
</dbReference>
<dbReference type="AlphaFoldDB" id="A0A0C9UDR6"/>
<proteinExistence type="predicted"/>
<dbReference type="HOGENOM" id="CLU_848776_0_0_1"/>
<dbReference type="Proteomes" id="UP000054279">
    <property type="component" value="Unassembled WGS sequence"/>
</dbReference>